<dbReference type="InterPro" id="IPR036138">
    <property type="entry name" value="PBP_dimer_sf"/>
</dbReference>
<evidence type="ECO:0000256" key="3">
    <source>
        <dbReference type="ARBA" id="ARBA00023136"/>
    </source>
</evidence>
<dbReference type="InterPro" id="IPR005311">
    <property type="entry name" value="PBP_dimer"/>
</dbReference>
<keyword evidence="5" id="KW-0812">Transmembrane</keyword>
<feature type="compositionally biased region" description="Acidic residues" evidence="4">
    <location>
        <begin position="660"/>
        <end position="672"/>
    </location>
</feature>
<dbReference type="InterPro" id="IPR050515">
    <property type="entry name" value="Beta-lactam/transpept"/>
</dbReference>
<dbReference type="AlphaFoldDB" id="A0A1G5RVB4"/>
<gene>
    <name evidence="8" type="ORF">SAMN02910350_01108</name>
</gene>
<dbReference type="GO" id="GO:0008658">
    <property type="term" value="F:penicillin binding"/>
    <property type="evidence" value="ECO:0007669"/>
    <property type="project" value="InterPro"/>
</dbReference>
<dbReference type="SUPFAM" id="SSF56519">
    <property type="entry name" value="Penicillin binding protein dimerisation domain"/>
    <property type="match status" value="1"/>
</dbReference>
<dbReference type="Proteomes" id="UP000199428">
    <property type="component" value="Unassembled WGS sequence"/>
</dbReference>
<sequence length="693" mass="76240">MPSNKKRRRIKPNKKILKRMQRKLWLVFGVVCILFVVLIGRIMYIQYTSGDKYEKIVLAQQKYDSTIIPFQRGNIVDTRGTVLATSVDVYNVILDSKVLNENEKKAKDKNKDSCITATVNLVAECFPEIDKEKIRTQLEKHPKSAYFVLAKKVPYEEMAAFEEKKASKEYKGKVFGIWFEKEYVRQYPYGTLAAATIGYASSGNVGVIGLENKYSNVLNGINGRTYGYLNSDSNLEQTTIDATNGNNIVLSLDVNIQTIAENAIKEWNEKTMAQYNADHPDEPEYQGSLHTAALVMNPNTGEILAMAQYPSFDLNNPRDLSAYYTEEQISQMSTDEKMDKLNKIWQNFPITYTYEPGSTFKPFTVAMGLETGALTGNETYFCDGGEMISGYPKLVKCVAHNKGGHGTQTIADALSNSCNDALMQMVRVIGPDIFSDYQSIFGFGQKTGIDLTGEASTAGLIYSKEDLHSAINLATNSFGQNFNTTMIQLGTGFCSLVNGGNLYEPHLVKKITDSNGNTVSEIEPTLLKKTVSKEVSDMLKEYLHFVVSDGTGKTAGVNGYTIGGKTGTAEKLPRGNHKYLVSFIGFAPVDNPQLVVYVIVDEPGVGAEGNNQAHSSFAQEIVHNIFEQALPYMGVESSLTEEEEAAAANALTEAAQQSESEPDEGVAEDTPEGGESTADPSVTPDNGNEEEHN</sequence>
<evidence type="ECO:0000256" key="4">
    <source>
        <dbReference type="SAM" id="MobiDB-lite"/>
    </source>
</evidence>
<accession>A0A1G5RVB4</accession>
<feature type="domain" description="Penicillin-binding protein dimerisation" evidence="7">
    <location>
        <begin position="69"/>
        <end position="235"/>
    </location>
</feature>
<dbReference type="SUPFAM" id="SSF56601">
    <property type="entry name" value="beta-lactamase/transpeptidase-like"/>
    <property type="match status" value="1"/>
</dbReference>
<evidence type="ECO:0000256" key="5">
    <source>
        <dbReference type="SAM" id="Phobius"/>
    </source>
</evidence>
<dbReference type="GO" id="GO:0071555">
    <property type="term" value="P:cell wall organization"/>
    <property type="evidence" value="ECO:0007669"/>
    <property type="project" value="TreeGrafter"/>
</dbReference>
<dbReference type="GO" id="GO:0005886">
    <property type="term" value="C:plasma membrane"/>
    <property type="evidence" value="ECO:0007669"/>
    <property type="project" value="TreeGrafter"/>
</dbReference>
<dbReference type="InterPro" id="IPR001460">
    <property type="entry name" value="PCN-bd_Tpept"/>
</dbReference>
<evidence type="ECO:0000256" key="2">
    <source>
        <dbReference type="ARBA" id="ARBA00007171"/>
    </source>
</evidence>
<evidence type="ECO:0000313" key="9">
    <source>
        <dbReference type="Proteomes" id="UP000199428"/>
    </source>
</evidence>
<feature type="compositionally biased region" description="Low complexity" evidence="4">
    <location>
        <begin position="646"/>
        <end position="655"/>
    </location>
</feature>
<dbReference type="Pfam" id="PF00905">
    <property type="entry name" value="Transpeptidase"/>
    <property type="match status" value="1"/>
</dbReference>
<feature type="domain" description="Penicillin-binding protein transpeptidase" evidence="6">
    <location>
        <begin position="292"/>
        <end position="626"/>
    </location>
</feature>
<dbReference type="PANTHER" id="PTHR30627">
    <property type="entry name" value="PEPTIDOGLYCAN D,D-TRANSPEPTIDASE"/>
    <property type="match status" value="1"/>
</dbReference>
<keyword evidence="5" id="KW-1133">Transmembrane helix</keyword>
<comment type="similarity">
    <text evidence="2">Belongs to the transpeptidase family.</text>
</comment>
<dbReference type="Pfam" id="PF03717">
    <property type="entry name" value="PBP_dimer"/>
    <property type="match status" value="1"/>
</dbReference>
<name>A0A1G5RVB4_PSEXY</name>
<organism evidence="8 9">
    <name type="scientific">Pseudobutyrivibrio xylanivorans</name>
    <dbReference type="NCBI Taxonomy" id="185007"/>
    <lineage>
        <taxon>Bacteria</taxon>
        <taxon>Bacillati</taxon>
        <taxon>Bacillota</taxon>
        <taxon>Clostridia</taxon>
        <taxon>Lachnospirales</taxon>
        <taxon>Lachnospiraceae</taxon>
        <taxon>Pseudobutyrivibrio</taxon>
    </lineage>
</organism>
<dbReference type="Gene3D" id="3.40.710.10">
    <property type="entry name" value="DD-peptidase/beta-lactamase superfamily"/>
    <property type="match status" value="1"/>
</dbReference>
<feature type="transmembrane region" description="Helical" evidence="5">
    <location>
        <begin position="24"/>
        <end position="44"/>
    </location>
</feature>
<evidence type="ECO:0000313" key="8">
    <source>
        <dbReference type="EMBL" id="SCZ78062.1"/>
    </source>
</evidence>
<evidence type="ECO:0000259" key="6">
    <source>
        <dbReference type="Pfam" id="PF00905"/>
    </source>
</evidence>
<dbReference type="InterPro" id="IPR012338">
    <property type="entry name" value="Beta-lactam/transpept-like"/>
</dbReference>
<dbReference type="EMBL" id="FMWK01000004">
    <property type="protein sequence ID" value="SCZ78062.1"/>
    <property type="molecule type" value="Genomic_DNA"/>
</dbReference>
<dbReference type="Gene3D" id="3.90.1310.10">
    <property type="entry name" value="Penicillin-binding protein 2a (Domain 2)"/>
    <property type="match status" value="1"/>
</dbReference>
<keyword evidence="3 5" id="KW-0472">Membrane</keyword>
<comment type="subcellular location">
    <subcellularLocation>
        <location evidence="1">Membrane</location>
    </subcellularLocation>
</comment>
<protein>
    <submittedName>
        <fullName evidence="8">Stage V sporulation protein D (Sporulation-specific penicillin-binding protein)</fullName>
    </submittedName>
</protein>
<evidence type="ECO:0000259" key="7">
    <source>
        <dbReference type="Pfam" id="PF03717"/>
    </source>
</evidence>
<dbReference type="PANTHER" id="PTHR30627:SF1">
    <property type="entry name" value="PEPTIDOGLYCAN D,D-TRANSPEPTIDASE FTSI"/>
    <property type="match status" value="1"/>
</dbReference>
<proteinExistence type="inferred from homology"/>
<evidence type="ECO:0000256" key="1">
    <source>
        <dbReference type="ARBA" id="ARBA00004370"/>
    </source>
</evidence>
<reference evidence="8 9" key="1">
    <citation type="submission" date="2016-10" db="EMBL/GenBank/DDBJ databases">
        <authorList>
            <person name="de Groot N.N."/>
        </authorList>
    </citation>
    <scope>NUCLEOTIDE SEQUENCE [LARGE SCALE GENOMIC DNA]</scope>
    <source>
        <strain evidence="8 9">DSM 10317</strain>
    </source>
</reference>
<feature type="region of interest" description="Disordered" evidence="4">
    <location>
        <begin position="638"/>
        <end position="693"/>
    </location>
</feature>